<reference evidence="1 2" key="1">
    <citation type="submission" date="2020-05" db="EMBL/GenBank/DDBJ databases">
        <authorList>
            <person name="Vorhees N."/>
            <person name="Tucker A.R."/>
            <person name="Stephan M.R."/>
            <person name="Stalions G.A."/>
            <person name="Riebschleger D.L."/>
            <person name="Petouhoff A.M."/>
            <person name="Paluch K.V."/>
            <person name="Lockett T."/>
            <person name="Koorndyk N.D."/>
            <person name="Koehl A.J."/>
            <person name="Johnson H.K."/>
            <person name="Hood S.A."/>
            <person name="Currier J.K."/>
            <person name="Covert A."/>
            <person name="Bojanowski S.E."/>
            <person name="Bilisko A."/>
            <person name="Bartz C."/>
            <person name="Beck A.M."/>
            <person name="Sievers M.T."/>
            <person name="Stukey J."/>
            <person name="Garlena R.A."/>
            <person name="Russell D.A."/>
            <person name="Pope W.H."/>
            <person name="Jacobs-Sera D."/>
            <person name="Hatfull G.F."/>
        </authorList>
    </citation>
    <scope>NUCLEOTIDE SEQUENCE [LARGE SCALE GENOMIC DNA]</scope>
</reference>
<evidence type="ECO:0000313" key="1">
    <source>
        <dbReference type="EMBL" id="QLF84666.1"/>
    </source>
</evidence>
<dbReference type="Proteomes" id="UP000510603">
    <property type="component" value="Segment"/>
</dbReference>
<dbReference type="GeneID" id="65127714"/>
<gene>
    <name evidence="1" type="primary">81</name>
    <name evidence="1" type="ORF">SEA_GAIL_81</name>
</gene>
<keyword evidence="2" id="KW-1185">Reference proteome</keyword>
<organism evidence="1 2">
    <name type="scientific">Mycobacterium phage Gail</name>
    <dbReference type="NCBI Taxonomy" id="2743994"/>
    <lineage>
        <taxon>Viruses</taxon>
        <taxon>Duplodnaviria</taxon>
        <taxon>Heunggongvirae</taxon>
        <taxon>Uroviricota</taxon>
        <taxon>Caudoviricetes</taxon>
        <taxon>Luchadorvirus</taxon>
        <taxon>Luchadorvirus gail</taxon>
        <taxon>Lucadorvirus gail</taxon>
    </lineage>
</organism>
<dbReference type="RefSeq" id="YP_010109433.1">
    <property type="nucleotide sequence ID" value="NC_055858.1"/>
</dbReference>
<evidence type="ECO:0000313" key="2">
    <source>
        <dbReference type="Proteomes" id="UP000510603"/>
    </source>
</evidence>
<dbReference type="EMBL" id="MT522004">
    <property type="protein sequence ID" value="QLF84666.1"/>
    <property type="molecule type" value="Genomic_DNA"/>
</dbReference>
<accession>A0A7D5G547</accession>
<proteinExistence type="predicted"/>
<dbReference type="KEGG" id="vg:65127714"/>
<name>A0A7D5G547_9CAUD</name>
<protein>
    <submittedName>
        <fullName evidence="1">Uncharacterized protein</fullName>
    </submittedName>
</protein>
<sequence length="23" mass="2738">MDTEELNLEDLLATHDYVWDGEE</sequence>